<keyword evidence="1" id="KW-0812">Transmembrane</keyword>
<organism evidence="2">
    <name type="scientific">uncultured Rubrobacteraceae bacterium</name>
    <dbReference type="NCBI Taxonomy" id="349277"/>
    <lineage>
        <taxon>Bacteria</taxon>
        <taxon>Bacillati</taxon>
        <taxon>Actinomycetota</taxon>
        <taxon>Rubrobacteria</taxon>
        <taxon>Rubrobacterales</taxon>
        <taxon>Rubrobacteraceae</taxon>
        <taxon>environmental samples</taxon>
    </lineage>
</organism>
<evidence type="ECO:0000313" key="2">
    <source>
        <dbReference type="EMBL" id="CAA9487451.1"/>
    </source>
</evidence>
<evidence type="ECO:0000256" key="1">
    <source>
        <dbReference type="SAM" id="Phobius"/>
    </source>
</evidence>
<name>A0A6J4S1Q6_9ACTN</name>
<protein>
    <submittedName>
        <fullName evidence="2">Uncharacterized protein</fullName>
    </submittedName>
</protein>
<sequence>MGLSMTPDAFLERLEAEPVGNTQFIELSYTDPDPERARVVTNTVGDVLSEQVSEVGQDGNGVTARLWERAPVPEEPVSPNPLRSGLVTLASGLLLFVGLVVALPRLVVSGVGSAALWPTRALSLTASSSCWAAHR</sequence>
<proteinExistence type="predicted"/>
<reference evidence="2" key="1">
    <citation type="submission" date="2020-02" db="EMBL/GenBank/DDBJ databases">
        <authorList>
            <person name="Meier V. D."/>
        </authorList>
    </citation>
    <scope>NUCLEOTIDE SEQUENCE</scope>
    <source>
        <strain evidence="2">AVDCRST_MAG25</strain>
    </source>
</reference>
<dbReference type="EMBL" id="CADCVI010000210">
    <property type="protein sequence ID" value="CAA9487451.1"/>
    <property type="molecule type" value="Genomic_DNA"/>
</dbReference>
<accession>A0A6J4S1Q6</accession>
<gene>
    <name evidence="2" type="ORF">AVDCRST_MAG25-3173</name>
</gene>
<keyword evidence="1" id="KW-0472">Membrane</keyword>
<dbReference type="AlphaFoldDB" id="A0A6J4S1Q6"/>
<keyword evidence="1" id="KW-1133">Transmembrane helix</keyword>
<feature type="transmembrane region" description="Helical" evidence="1">
    <location>
        <begin position="86"/>
        <end position="108"/>
    </location>
</feature>